<name>A0A380C921_SPHSI</name>
<dbReference type="GO" id="GO:0006508">
    <property type="term" value="P:proteolysis"/>
    <property type="evidence" value="ECO:0007669"/>
    <property type="project" value="UniProtKB-KW"/>
</dbReference>
<keyword evidence="4" id="KW-0645">Protease</keyword>
<sequence length="165" mass="19154">MSITIQKATEQEAETIAQIGRASYYTTYPEILSADQIEFMLEKSYTEAAIRQLMKEGHLFYIIYDEGEEQGFLSVRLKPEDSAVLRIEKLYLLAVAQKKGFGRRLISFAEEEGVRFGCKVLELNVNRNNPAYHFYKKEGFHVSEEVDIPYFGYVLDDYVMQRLLP</sequence>
<dbReference type="GO" id="GO:0016747">
    <property type="term" value="F:acyltransferase activity, transferring groups other than amino-acyl groups"/>
    <property type="evidence" value="ECO:0007669"/>
    <property type="project" value="InterPro"/>
</dbReference>
<evidence type="ECO:0000256" key="2">
    <source>
        <dbReference type="ARBA" id="ARBA00023315"/>
    </source>
</evidence>
<dbReference type="Pfam" id="PF00583">
    <property type="entry name" value="Acetyltransf_1"/>
    <property type="match status" value="1"/>
</dbReference>
<gene>
    <name evidence="4" type="primary">paiA_1</name>
    <name evidence="4" type="ORF">NCTC11388_02466</name>
</gene>
<evidence type="ECO:0000256" key="1">
    <source>
        <dbReference type="ARBA" id="ARBA00022679"/>
    </source>
</evidence>
<dbReference type="AlphaFoldDB" id="A0A380C921"/>
<dbReference type="InterPro" id="IPR000182">
    <property type="entry name" value="GNAT_dom"/>
</dbReference>
<dbReference type="EC" id="2.3.1.-" evidence="4"/>
<dbReference type="InterPro" id="IPR050680">
    <property type="entry name" value="YpeA/RimI_acetyltransf"/>
</dbReference>
<organism evidence="4 5">
    <name type="scientific">Sphingobacterium spiritivorum</name>
    <name type="common">Flavobacterium spiritivorum</name>
    <dbReference type="NCBI Taxonomy" id="258"/>
    <lineage>
        <taxon>Bacteria</taxon>
        <taxon>Pseudomonadati</taxon>
        <taxon>Bacteroidota</taxon>
        <taxon>Sphingobacteriia</taxon>
        <taxon>Sphingobacteriales</taxon>
        <taxon>Sphingobacteriaceae</taxon>
        <taxon>Sphingobacterium</taxon>
    </lineage>
</organism>
<dbReference type="SUPFAM" id="SSF55729">
    <property type="entry name" value="Acyl-CoA N-acyltransferases (Nat)"/>
    <property type="match status" value="1"/>
</dbReference>
<feature type="domain" description="N-acetyltransferase" evidence="3">
    <location>
        <begin position="3"/>
        <end position="165"/>
    </location>
</feature>
<evidence type="ECO:0000259" key="3">
    <source>
        <dbReference type="PROSITE" id="PS51186"/>
    </source>
</evidence>
<evidence type="ECO:0000313" key="5">
    <source>
        <dbReference type="Proteomes" id="UP000254893"/>
    </source>
</evidence>
<reference evidence="4 5" key="1">
    <citation type="submission" date="2018-06" db="EMBL/GenBank/DDBJ databases">
        <authorList>
            <consortium name="Pathogen Informatics"/>
            <person name="Doyle S."/>
        </authorList>
    </citation>
    <scope>NUCLEOTIDE SEQUENCE [LARGE SCALE GENOMIC DNA]</scope>
    <source>
        <strain evidence="4 5">NCTC11388</strain>
    </source>
</reference>
<dbReference type="GO" id="GO:0008233">
    <property type="term" value="F:peptidase activity"/>
    <property type="evidence" value="ECO:0007669"/>
    <property type="project" value="UniProtKB-KW"/>
</dbReference>
<dbReference type="CDD" id="cd04301">
    <property type="entry name" value="NAT_SF"/>
    <property type="match status" value="1"/>
</dbReference>
<dbReference type="RefSeq" id="WP_115170329.1">
    <property type="nucleotide sequence ID" value="NZ_UGYW01000002.1"/>
</dbReference>
<dbReference type="Proteomes" id="UP000254893">
    <property type="component" value="Unassembled WGS sequence"/>
</dbReference>
<dbReference type="EMBL" id="UGYW01000002">
    <property type="protein sequence ID" value="SUJ15379.1"/>
    <property type="molecule type" value="Genomic_DNA"/>
</dbReference>
<proteinExistence type="predicted"/>
<evidence type="ECO:0000313" key="4">
    <source>
        <dbReference type="EMBL" id="SUJ15379.1"/>
    </source>
</evidence>
<keyword evidence="2 4" id="KW-0012">Acyltransferase</keyword>
<keyword evidence="1 4" id="KW-0808">Transferase</keyword>
<protein>
    <submittedName>
        <fullName evidence="4">Protease synthase and sporulation negative regulatory protein PAI 1</fullName>
        <ecNumber evidence="4">2.3.1.-</ecNumber>
    </submittedName>
</protein>
<dbReference type="PANTHER" id="PTHR43420">
    <property type="entry name" value="ACETYLTRANSFERASE"/>
    <property type="match status" value="1"/>
</dbReference>
<dbReference type="Gene3D" id="3.40.630.30">
    <property type="match status" value="1"/>
</dbReference>
<dbReference type="InterPro" id="IPR016181">
    <property type="entry name" value="Acyl_CoA_acyltransferase"/>
</dbReference>
<dbReference type="PANTHER" id="PTHR43420:SF52">
    <property type="entry name" value="N-ACETYLTRANSFERASE YODP"/>
    <property type="match status" value="1"/>
</dbReference>
<dbReference type="PROSITE" id="PS51186">
    <property type="entry name" value="GNAT"/>
    <property type="match status" value="1"/>
</dbReference>
<accession>A0A380C921</accession>
<keyword evidence="4" id="KW-0378">Hydrolase</keyword>